<dbReference type="Proteomes" id="UP001212152">
    <property type="component" value="Unassembled WGS sequence"/>
</dbReference>
<feature type="compositionally biased region" description="Low complexity" evidence="1">
    <location>
        <begin position="33"/>
        <end position="54"/>
    </location>
</feature>
<feature type="compositionally biased region" description="Polar residues" evidence="1">
    <location>
        <begin position="104"/>
        <end position="116"/>
    </location>
</feature>
<dbReference type="EMBL" id="JADGJQ010000024">
    <property type="protein sequence ID" value="KAJ3178775.1"/>
    <property type="molecule type" value="Genomic_DNA"/>
</dbReference>
<feature type="compositionally biased region" description="Polar residues" evidence="1">
    <location>
        <begin position="229"/>
        <end position="239"/>
    </location>
</feature>
<feature type="region of interest" description="Disordered" evidence="1">
    <location>
        <begin position="1"/>
        <end position="189"/>
    </location>
</feature>
<accession>A0AAD5TJV3</accession>
<organism evidence="2 3">
    <name type="scientific">Geranomyces variabilis</name>
    <dbReference type="NCBI Taxonomy" id="109894"/>
    <lineage>
        <taxon>Eukaryota</taxon>
        <taxon>Fungi</taxon>
        <taxon>Fungi incertae sedis</taxon>
        <taxon>Chytridiomycota</taxon>
        <taxon>Chytridiomycota incertae sedis</taxon>
        <taxon>Chytridiomycetes</taxon>
        <taxon>Spizellomycetales</taxon>
        <taxon>Powellomycetaceae</taxon>
        <taxon>Geranomyces</taxon>
    </lineage>
</organism>
<feature type="compositionally biased region" description="Low complexity" evidence="1">
    <location>
        <begin position="61"/>
        <end position="75"/>
    </location>
</feature>
<feature type="compositionally biased region" description="Low complexity" evidence="1">
    <location>
        <begin position="403"/>
        <end position="414"/>
    </location>
</feature>
<dbReference type="AlphaFoldDB" id="A0AAD5TJV3"/>
<feature type="compositionally biased region" description="Basic and acidic residues" evidence="1">
    <location>
        <begin position="84"/>
        <end position="102"/>
    </location>
</feature>
<sequence length="549" mass="55943">MSSKYDLNRHQGIKHGPFEQVIAGSNSGSANGAQQQLHQQQNQQPAPAQQQAQQPKKRKAPASAPATPAATATAPVRRSARNRRTSDHESGAAEQVDVREGAQQEPSPLAQQQRQQPDAKKARRAASLDGTAAVRLGNGVESPSPGGPVSPSPSAHYATRSSTGAVERKPAANGQQQQHQQQPRLAGSDASQFAMDAAAVGLLEGISVGQLKTQPQNGSPDGYRAAVSSADSSPTLNDGNHTALSATAQAVAYAAYLATNSAAARPAPFMATAAAAAGVGVGDVGGGLETQQQHPQNYEITAAALRSGKLSMQVDGDRVSIVRHAGLLPSDLSQAAYHALPQPAIPDCSALEMELARMHTQQQQMKSEHAGGSLLPAPVAPATAAALVAMTASAQEVTPPPSAHSSSRTSSLSSVILPEGPGSSNLSLPALMPSAGHTESETVASPSPQLNSDGTSVAADTNIAHEALATVTGSAAPFSESLSGDVLATMPPHATGTSSLSTSAEVASANATVTGAPLRPLETEEERRAIAVAMLLEIPGTMAQRSSSI</sequence>
<reference evidence="2" key="1">
    <citation type="submission" date="2020-05" db="EMBL/GenBank/DDBJ databases">
        <title>Phylogenomic resolution of chytrid fungi.</title>
        <authorList>
            <person name="Stajich J.E."/>
            <person name="Amses K."/>
            <person name="Simmons R."/>
            <person name="Seto K."/>
            <person name="Myers J."/>
            <person name="Bonds A."/>
            <person name="Quandt C.A."/>
            <person name="Barry K."/>
            <person name="Liu P."/>
            <person name="Grigoriev I."/>
            <person name="Longcore J.E."/>
            <person name="James T.Y."/>
        </authorList>
    </citation>
    <scope>NUCLEOTIDE SEQUENCE</scope>
    <source>
        <strain evidence="2">JEL0379</strain>
    </source>
</reference>
<feature type="compositionally biased region" description="Polar residues" evidence="1">
    <location>
        <begin position="441"/>
        <end position="456"/>
    </location>
</feature>
<evidence type="ECO:0000313" key="3">
    <source>
        <dbReference type="Proteomes" id="UP001212152"/>
    </source>
</evidence>
<comment type="caution">
    <text evidence="2">The sequence shown here is derived from an EMBL/GenBank/DDBJ whole genome shotgun (WGS) entry which is preliminary data.</text>
</comment>
<protein>
    <submittedName>
        <fullName evidence="2">Uncharacterized protein</fullName>
    </submittedName>
</protein>
<proteinExistence type="predicted"/>
<name>A0AAD5TJV3_9FUNG</name>
<feature type="region of interest" description="Disordered" evidence="1">
    <location>
        <begin position="395"/>
        <end position="456"/>
    </location>
</feature>
<gene>
    <name evidence="2" type="ORF">HDU87_003330</name>
</gene>
<keyword evidence="3" id="KW-1185">Reference proteome</keyword>
<evidence type="ECO:0000256" key="1">
    <source>
        <dbReference type="SAM" id="MobiDB-lite"/>
    </source>
</evidence>
<evidence type="ECO:0000313" key="2">
    <source>
        <dbReference type="EMBL" id="KAJ3178775.1"/>
    </source>
</evidence>
<feature type="compositionally biased region" description="Polar residues" evidence="1">
    <location>
        <begin position="23"/>
        <end position="32"/>
    </location>
</feature>
<feature type="region of interest" description="Disordered" evidence="1">
    <location>
        <begin position="211"/>
        <end position="239"/>
    </location>
</feature>